<dbReference type="GO" id="GO:0043772">
    <property type="term" value="F:acyl-phosphate glycerol-3-phosphate acyltransferase activity"/>
    <property type="evidence" value="ECO:0007669"/>
    <property type="project" value="UniProtKB-UniRule"/>
</dbReference>
<sequence length="404" mass="43978">MSAIAPGLVLLAYLCGSISSAILVCRLAGLPDPRDSGSGNPGATNVLRIGGKGAAVAVLIFDVLKGMLPVWGAWALGLTPFWLGLVAIAACVGHIWPVFFHFRGGKGVATAFGAIAPIGLDLTGVMAGTWLLTILLSGYSSLGAIVSALIAPFYVWWFKPQYTFPVSMLSCLILLRHHDNIQRLWRRQESKIWTRVKKKKNARAEVITPPGSASRELPCANRAFHPPFYASSPSKAIIATSSFCNNTLAAWKGKSCAGGWRRGATRSAAFSAAPRLRIRILTAKIIRVNNPERLCRFPLAPVATLRVTDDISVSYDRDKLPPINTHCCCFILILQGRNIARHRVTTTQKRLAGHAGSPLSAGRRQDRSRQRPTRRPADRPAPVLPGRRDLSPLSASPARRHRRR</sequence>
<keyword evidence="3 10" id="KW-0808">Transferase</keyword>
<comment type="subunit">
    <text evidence="10">Probably interacts with PlsX.</text>
</comment>
<dbReference type="InterPro" id="IPR003811">
    <property type="entry name" value="G3P_acylTferase_PlsY"/>
</dbReference>
<name>A0A377VXI2_KLEPN</name>
<keyword evidence="8 10" id="KW-0594">Phospholipid biosynthesis</keyword>
<evidence type="ECO:0000256" key="7">
    <source>
        <dbReference type="ARBA" id="ARBA00023136"/>
    </source>
</evidence>
<evidence type="ECO:0000256" key="10">
    <source>
        <dbReference type="HAMAP-Rule" id="MF_01043"/>
    </source>
</evidence>
<evidence type="ECO:0000313" key="12">
    <source>
        <dbReference type="EMBL" id="STT46355.1"/>
    </source>
</evidence>
<evidence type="ECO:0000256" key="6">
    <source>
        <dbReference type="ARBA" id="ARBA00023098"/>
    </source>
</evidence>
<evidence type="ECO:0000256" key="1">
    <source>
        <dbReference type="ARBA" id="ARBA00022475"/>
    </source>
</evidence>
<protein>
    <recommendedName>
        <fullName evidence="10">Glycerol-3-phosphate acyltransferase</fullName>
    </recommendedName>
    <alternativeName>
        <fullName evidence="10">Acyl-PO4 G3P acyltransferase</fullName>
    </alternativeName>
    <alternativeName>
        <fullName evidence="10">Acyl-phosphate--glycerol-3-phosphate acyltransferase</fullName>
    </alternativeName>
    <alternativeName>
        <fullName evidence="10">G3P acyltransferase</fullName>
        <shortName evidence="10">GPAT</shortName>
        <ecNumber evidence="10">2.3.1.275</ecNumber>
    </alternativeName>
    <alternativeName>
        <fullName evidence="10">Lysophosphatidic acid synthase</fullName>
        <shortName evidence="10">LPA synthase</shortName>
    </alternativeName>
</protein>
<feature type="transmembrane region" description="Helical" evidence="10">
    <location>
        <begin position="108"/>
        <end position="132"/>
    </location>
</feature>
<keyword evidence="1 10" id="KW-1003">Cell membrane</keyword>
<evidence type="ECO:0000256" key="11">
    <source>
        <dbReference type="SAM" id="MobiDB-lite"/>
    </source>
</evidence>
<dbReference type="AlphaFoldDB" id="A0A377VXI2"/>
<dbReference type="NCBIfam" id="TIGR00023">
    <property type="entry name" value="glycerol-3-phosphate 1-O-acyltransferase PlsY"/>
    <property type="match status" value="1"/>
</dbReference>
<accession>A0A377VXI2</accession>
<evidence type="ECO:0000313" key="13">
    <source>
        <dbReference type="Proteomes" id="UP000255099"/>
    </source>
</evidence>
<dbReference type="HAMAP" id="MF_01043">
    <property type="entry name" value="PlsY"/>
    <property type="match status" value="1"/>
</dbReference>
<feature type="transmembrane region" description="Helical" evidence="10">
    <location>
        <begin position="71"/>
        <end position="96"/>
    </location>
</feature>
<dbReference type="GO" id="GO:0005886">
    <property type="term" value="C:plasma membrane"/>
    <property type="evidence" value="ECO:0007669"/>
    <property type="project" value="UniProtKB-SubCell"/>
</dbReference>
<evidence type="ECO:0000256" key="3">
    <source>
        <dbReference type="ARBA" id="ARBA00022679"/>
    </source>
</evidence>
<dbReference type="SMART" id="SM01207">
    <property type="entry name" value="G3P_acyltransf"/>
    <property type="match status" value="1"/>
</dbReference>
<gene>
    <name evidence="10 12" type="primary">plsY</name>
    <name evidence="12" type="ORF">NCTC9637_01229</name>
</gene>
<dbReference type="PANTHER" id="PTHR30309">
    <property type="entry name" value="INNER MEMBRANE PROTEIN YGIH"/>
    <property type="match status" value="1"/>
</dbReference>
<comment type="catalytic activity">
    <reaction evidence="10">
        <text>an acyl phosphate + sn-glycerol 3-phosphate = a 1-acyl-sn-glycero-3-phosphate + phosphate</text>
        <dbReference type="Rhea" id="RHEA:34075"/>
        <dbReference type="ChEBI" id="CHEBI:43474"/>
        <dbReference type="ChEBI" id="CHEBI:57597"/>
        <dbReference type="ChEBI" id="CHEBI:57970"/>
        <dbReference type="ChEBI" id="CHEBI:59918"/>
        <dbReference type="EC" id="2.3.1.275"/>
    </reaction>
</comment>
<dbReference type="Proteomes" id="UP000255099">
    <property type="component" value="Unassembled WGS sequence"/>
</dbReference>
<comment type="caution">
    <text evidence="10">Lacks conserved residue(s) required for the propagation of feature annotation.</text>
</comment>
<reference evidence="12 13" key="1">
    <citation type="submission" date="2018-06" db="EMBL/GenBank/DDBJ databases">
        <authorList>
            <consortium name="Pathogen Informatics"/>
            <person name="Doyle S."/>
        </authorList>
    </citation>
    <scope>NUCLEOTIDE SEQUENCE [LARGE SCALE GENOMIC DNA]</scope>
    <source>
        <strain evidence="12 13">NCTC9637</strain>
    </source>
</reference>
<dbReference type="PANTHER" id="PTHR30309:SF0">
    <property type="entry name" value="GLYCEROL-3-PHOSPHATE ACYLTRANSFERASE-RELATED"/>
    <property type="match status" value="1"/>
</dbReference>
<organism evidence="12 13">
    <name type="scientific">Klebsiella pneumoniae</name>
    <dbReference type="NCBI Taxonomy" id="573"/>
    <lineage>
        <taxon>Bacteria</taxon>
        <taxon>Pseudomonadati</taxon>
        <taxon>Pseudomonadota</taxon>
        <taxon>Gammaproteobacteria</taxon>
        <taxon>Enterobacterales</taxon>
        <taxon>Enterobacteriaceae</taxon>
        <taxon>Klebsiella/Raoultella group</taxon>
        <taxon>Klebsiella</taxon>
        <taxon>Klebsiella pneumoniae complex</taxon>
    </lineage>
</organism>
<comment type="pathway">
    <text evidence="10">Lipid metabolism; phospholipid metabolism.</text>
</comment>
<keyword evidence="7 10" id="KW-0472">Membrane</keyword>
<keyword evidence="5 10" id="KW-1133">Transmembrane helix</keyword>
<feature type="transmembrane region" description="Helical" evidence="10">
    <location>
        <begin position="139"/>
        <end position="156"/>
    </location>
</feature>
<keyword evidence="4 10" id="KW-0812">Transmembrane</keyword>
<dbReference type="UniPathway" id="UPA00085"/>
<comment type="function">
    <text evidence="10">Catalyzes the transfer of an acyl group from acyl-phosphate (acyl-PO(4)) to glycerol-3-phosphate (G3P) to form lysophosphatidic acid (LPA). This enzyme utilizes acyl-phosphate as fatty acyl donor, but not acyl-CoA or acyl-ACP.</text>
</comment>
<comment type="subcellular location">
    <subcellularLocation>
        <location evidence="10">Cell membrane</location>
        <topology evidence="10">Multi-pass membrane protein</topology>
    </subcellularLocation>
</comment>
<dbReference type="GO" id="GO:0008654">
    <property type="term" value="P:phospholipid biosynthetic process"/>
    <property type="evidence" value="ECO:0007669"/>
    <property type="project" value="UniProtKB-UniRule"/>
</dbReference>
<evidence type="ECO:0000256" key="4">
    <source>
        <dbReference type="ARBA" id="ARBA00022692"/>
    </source>
</evidence>
<dbReference type="EC" id="2.3.1.275" evidence="10"/>
<proteinExistence type="inferred from homology"/>
<dbReference type="Pfam" id="PF02660">
    <property type="entry name" value="G3P_acyltransf"/>
    <property type="match status" value="1"/>
</dbReference>
<evidence type="ECO:0000256" key="9">
    <source>
        <dbReference type="ARBA" id="ARBA00023264"/>
    </source>
</evidence>
<comment type="similarity">
    <text evidence="10">Belongs to the PlsY family.</text>
</comment>
<evidence type="ECO:0000256" key="2">
    <source>
        <dbReference type="ARBA" id="ARBA00022516"/>
    </source>
</evidence>
<keyword evidence="9 10" id="KW-1208">Phospholipid metabolism</keyword>
<keyword evidence="6 10" id="KW-0443">Lipid metabolism</keyword>
<keyword evidence="2 10" id="KW-0444">Lipid biosynthesis</keyword>
<dbReference type="EMBL" id="UGLB01000003">
    <property type="protein sequence ID" value="STT46355.1"/>
    <property type="molecule type" value="Genomic_DNA"/>
</dbReference>
<feature type="region of interest" description="Disordered" evidence="11">
    <location>
        <begin position="347"/>
        <end position="404"/>
    </location>
</feature>
<evidence type="ECO:0000256" key="5">
    <source>
        <dbReference type="ARBA" id="ARBA00022989"/>
    </source>
</evidence>
<evidence type="ECO:0000256" key="8">
    <source>
        <dbReference type="ARBA" id="ARBA00023209"/>
    </source>
</evidence>
<keyword evidence="12" id="KW-0012">Acyltransferase</keyword>